<dbReference type="EMBL" id="GGEC01024464">
    <property type="protein sequence ID" value="MBX04948.1"/>
    <property type="molecule type" value="Transcribed_RNA"/>
</dbReference>
<sequence>MLLIWEQEGLLNSQDLWILQVKWNNVQHSSGKEVPSSHHPTAKCSVAALTTPLNFFLSEVSSQNKIFLNCA</sequence>
<organism evidence="1">
    <name type="scientific">Rhizophora mucronata</name>
    <name type="common">Asiatic mangrove</name>
    <dbReference type="NCBI Taxonomy" id="61149"/>
    <lineage>
        <taxon>Eukaryota</taxon>
        <taxon>Viridiplantae</taxon>
        <taxon>Streptophyta</taxon>
        <taxon>Embryophyta</taxon>
        <taxon>Tracheophyta</taxon>
        <taxon>Spermatophyta</taxon>
        <taxon>Magnoliopsida</taxon>
        <taxon>eudicotyledons</taxon>
        <taxon>Gunneridae</taxon>
        <taxon>Pentapetalae</taxon>
        <taxon>rosids</taxon>
        <taxon>fabids</taxon>
        <taxon>Malpighiales</taxon>
        <taxon>Rhizophoraceae</taxon>
        <taxon>Rhizophora</taxon>
    </lineage>
</organism>
<proteinExistence type="predicted"/>
<name>A0A2P2KGU5_RHIMU</name>
<accession>A0A2P2KGU5</accession>
<reference evidence="1" key="1">
    <citation type="submission" date="2018-02" db="EMBL/GenBank/DDBJ databases">
        <title>Rhizophora mucronata_Transcriptome.</title>
        <authorList>
            <person name="Meera S.P."/>
            <person name="Sreeshan A."/>
            <person name="Augustine A."/>
        </authorList>
    </citation>
    <scope>NUCLEOTIDE SEQUENCE</scope>
    <source>
        <tissue evidence="1">Leaf</tissue>
    </source>
</reference>
<protein>
    <submittedName>
        <fullName evidence="1">Uncharacterized protein</fullName>
    </submittedName>
</protein>
<evidence type="ECO:0000313" key="1">
    <source>
        <dbReference type="EMBL" id="MBX04948.1"/>
    </source>
</evidence>
<dbReference type="AlphaFoldDB" id="A0A2P2KGU5"/>